<feature type="chain" id="PRO_5004207258" description="von Willebrand factor type A domain prot" evidence="1">
    <location>
        <begin position="18"/>
        <end position="227"/>
    </location>
</feature>
<evidence type="ECO:0008006" key="4">
    <source>
        <dbReference type="Google" id="ProtNLM"/>
    </source>
</evidence>
<keyword evidence="3" id="KW-1185">Reference proteome</keyword>
<dbReference type="STRING" id="314256.OG2516_15644"/>
<reference evidence="2 3" key="1">
    <citation type="journal article" date="2010" name="J. Bacteriol.">
        <title>Genome sequences of Oceanicola granulosus HTCC2516(T) and Oceanicola batsensis HTCC2597(TDelta).</title>
        <authorList>
            <person name="Thrash J.C."/>
            <person name="Cho J.C."/>
            <person name="Vergin K.L."/>
            <person name="Giovannoni S.J."/>
        </authorList>
    </citation>
    <scope>NUCLEOTIDE SEQUENCE [LARGE SCALE GENOMIC DNA]</scope>
    <source>
        <strain evidence="3">ATCC BAA-861 / DSM 15982 / KCTC 12143 / HTCC2516</strain>
    </source>
</reference>
<dbReference type="AlphaFoldDB" id="Q2CF84"/>
<dbReference type="SUPFAM" id="SSF53300">
    <property type="entry name" value="vWA-like"/>
    <property type="match status" value="1"/>
</dbReference>
<dbReference type="HOGENOM" id="CLU_064451_1_1_5"/>
<dbReference type="InterPro" id="IPR010607">
    <property type="entry name" value="DUF1194"/>
</dbReference>
<accession>Q2CF84</accession>
<dbReference type="InterPro" id="IPR036465">
    <property type="entry name" value="vWFA_dom_sf"/>
</dbReference>
<organism evidence="2 3">
    <name type="scientific">Oceanicola granulosus (strain ATCC BAA-861 / DSM 15982 / KCTC 12143 / HTCC2516)</name>
    <dbReference type="NCBI Taxonomy" id="314256"/>
    <lineage>
        <taxon>Bacteria</taxon>
        <taxon>Pseudomonadati</taxon>
        <taxon>Pseudomonadota</taxon>
        <taxon>Alphaproteobacteria</taxon>
        <taxon>Rhodobacterales</taxon>
        <taxon>Roseobacteraceae</taxon>
        <taxon>Oceanicola</taxon>
    </lineage>
</organism>
<protein>
    <recommendedName>
        <fullName evidence="4">von Willebrand factor type A domain prot</fullName>
    </recommendedName>
</protein>
<dbReference type="eggNOG" id="COG2304">
    <property type="taxonomic scope" value="Bacteria"/>
</dbReference>
<evidence type="ECO:0000313" key="2">
    <source>
        <dbReference type="EMBL" id="EAR51411.1"/>
    </source>
</evidence>
<keyword evidence="1" id="KW-0732">Signal</keyword>
<feature type="signal peptide" evidence="1">
    <location>
        <begin position="1"/>
        <end position="17"/>
    </location>
</feature>
<dbReference type="Pfam" id="PF06707">
    <property type="entry name" value="DUF1194"/>
    <property type="match status" value="1"/>
</dbReference>
<evidence type="ECO:0000313" key="3">
    <source>
        <dbReference type="Proteomes" id="UP000003635"/>
    </source>
</evidence>
<comment type="caution">
    <text evidence="2">The sequence shown here is derived from an EMBL/GenBank/DDBJ whole genome shotgun (WGS) entry which is preliminary data.</text>
</comment>
<sequence>MRAAAALLLALAGPAEAQECRLALVLALDVSSSVDAAEDVLQRDGLAAALTAPEVRAAFLAADLPVALAIFEWSGRYNQQLLLDWTLIDDDARLFAAADRLARSSRHADDSPTALGHALGYGAGLLARAPDCLFETIDVAGDGVNNEGFPPAAAYRHFPLADVTVNGLAIGDAEAGGLPGYYRAELIGGPRAFVEVAADFADYERAMRRKLLREVAATPVGKRREAP</sequence>
<dbReference type="Gene3D" id="3.40.50.410">
    <property type="entry name" value="von Willebrand factor, type A domain"/>
    <property type="match status" value="1"/>
</dbReference>
<proteinExistence type="predicted"/>
<evidence type="ECO:0000256" key="1">
    <source>
        <dbReference type="SAM" id="SignalP"/>
    </source>
</evidence>
<name>Q2CF84_OCEGH</name>
<gene>
    <name evidence="2" type="ORF">OG2516_15644</name>
</gene>
<dbReference type="EMBL" id="AAOT01000013">
    <property type="protein sequence ID" value="EAR51411.1"/>
    <property type="molecule type" value="Genomic_DNA"/>
</dbReference>
<dbReference type="Proteomes" id="UP000003635">
    <property type="component" value="Unassembled WGS sequence"/>
</dbReference>